<evidence type="ECO:0000256" key="3">
    <source>
        <dbReference type="ARBA" id="ARBA00023054"/>
    </source>
</evidence>
<keyword evidence="8" id="KW-1185">Reference proteome</keyword>
<dbReference type="EMBL" id="JARPUR010000004">
    <property type="protein sequence ID" value="KAK4876989.1"/>
    <property type="molecule type" value="Genomic_DNA"/>
</dbReference>
<reference evidence="8" key="1">
    <citation type="submission" date="2023-01" db="EMBL/GenBank/DDBJ databases">
        <title>Key to firefly adult light organ development and bioluminescence: homeobox transcription factors regulate luciferase expression and transportation to peroxisome.</title>
        <authorList>
            <person name="Fu X."/>
        </authorList>
    </citation>
    <scope>NUCLEOTIDE SEQUENCE [LARGE SCALE GENOMIC DNA]</scope>
</reference>
<sequence>MALLNLGGDPWLDEHEYCEKLHREIMEQLSLRQRELRTTEKFAHMSSTIRFRLKQYNSQVYQLKEKTNQASRARLTTLDETERRLRQIELLQSKGVQMEKMFNEHNLNLNQNRTNLLGATASWESDDEELAGGETSKLTVEQLRGQQKQMLQDQEKGLDDLSKIISKQKNIAQTISNEVDLQNDIIDDLGDHIDRTDVRVSNETHVIGTISRKDNTCIYWIIIILLFIVIIVIASLK</sequence>
<dbReference type="GO" id="GO:0005484">
    <property type="term" value="F:SNAP receptor activity"/>
    <property type="evidence" value="ECO:0007669"/>
    <property type="project" value="TreeGrafter"/>
</dbReference>
<dbReference type="SMART" id="SM00397">
    <property type="entry name" value="t_SNARE"/>
    <property type="match status" value="1"/>
</dbReference>
<dbReference type="InterPro" id="IPR000727">
    <property type="entry name" value="T_SNARE_dom"/>
</dbReference>
<dbReference type="PANTHER" id="PTHR19957">
    <property type="entry name" value="SYNTAXIN"/>
    <property type="match status" value="1"/>
</dbReference>
<evidence type="ECO:0000256" key="5">
    <source>
        <dbReference type="SAM" id="Phobius"/>
    </source>
</evidence>
<feature type="transmembrane region" description="Helical" evidence="5">
    <location>
        <begin position="218"/>
        <end position="236"/>
    </location>
</feature>
<protein>
    <recommendedName>
        <fullName evidence="6">t-SNARE coiled-coil homology domain-containing protein</fullName>
    </recommendedName>
</protein>
<evidence type="ECO:0000256" key="2">
    <source>
        <dbReference type="ARBA" id="ARBA00022448"/>
    </source>
</evidence>
<evidence type="ECO:0000256" key="1">
    <source>
        <dbReference type="ARBA" id="ARBA00004370"/>
    </source>
</evidence>
<keyword evidence="2" id="KW-0813">Transport</keyword>
<keyword evidence="3" id="KW-0175">Coiled coil</keyword>
<dbReference type="PROSITE" id="PS50192">
    <property type="entry name" value="T_SNARE"/>
    <property type="match status" value="1"/>
</dbReference>
<dbReference type="InterPro" id="IPR045242">
    <property type="entry name" value="Syntaxin"/>
</dbReference>
<evidence type="ECO:0000256" key="4">
    <source>
        <dbReference type="ARBA" id="ARBA00023136"/>
    </source>
</evidence>
<dbReference type="GO" id="GO:0048278">
    <property type="term" value="P:vesicle docking"/>
    <property type="evidence" value="ECO:0007669"/>
    <property type="project" value="TreeGrafter"/>
</dbReference>
<feature type="domain" description="T-SNARE coiled-coil homology" evidence="6">
    <location>
        <begin position="148"/>
        <end position="210"/>
    </location>
</feature>
<dbReference type="InterPro" id="IPR041875">
    <property type="entry name" value="Syntaxin-8_SNARE"/>
</dbReference>
<keyword evidence="5" id="KW-0812">Transmembrane</keyword>
<dbReference type="GO" id="GO:0006886">
    <property type="term" value="P:intracellular protein transport"/>
    <property type="evidence" value="ECO:0007669"/>
    <property type="project" value="TreeGrafter"/>
</dbReference>
<organism evidence="7 8">
    <name type="scientific">Aquatica leii</name>
    <dbReference type="NCBI Taxonomy" id="1421715"/>
    <lineage>
        <taxon>Eukaryota</taxon>
        <taxon>Metazoa</taxon>
        <taxon>Ecdysozoa</taxon>
        <taxon>Arthropoda</taxon>
        <taxon>Hexapoda</taxon>
        <taxon>Insecta</taxon>
        <taxon>Pterygota</taxon>
        <taxon>Neoptera</taxon>
        <taxon>Endopterygota</taxon>
        <taxon>Coleoptera</taxon>
        <taxon>Polyphaga</taxon>
        <taxon>Elateriformia</taxon>
        <taxon>Elateroidea</taxon>
        <taxon>Lampyridae</taxon>
        <taxon>Luciolinae</taxon>
        <taxon>Aquatica</taxon>
    </lineage>
</organism>
<keyword evidence="4 5" id="KW-0472">Membrane</keyword>
<dbReference type="SUPFAM" id="SSF58038">
    <property type="entry name" value="SNARE fusion complex"/>
    <property type="match status" value="1"/>
</dbReference>
<name>A0AAN7SFN3_9COLE</name>
<dbReference type="Gene3D" id="1.20.5.110">
    <property type="match status" value="1"/>
</dbReference>
<comment type="subcellular location">
    <subcellularLocation>
        <location evidence="1">Membrane</location>
    </subcellularLocation>
</comment>
<dbReference type="AlphaFoldDB" id="A0AAN7SFN3"/>
<dbReference type="GO" id="GO:0012505">
    <property type="term" value="C:endomembrane system"/>
    <property type="evidence" value="ECO:0007669"/>
    <property type="project" value="TreeGrafter"/>
</dbReference>
<dbReference type="CDD" id="cd15852">
    <property type="entry name" value="SNARE_Syntaxin8"/>
    <property type="match status" value="1"/>
</dbReference>
<evidence type="ECO:0000259" key="6">
    <source>
        <dbReference type="PROSITE" id="PS50192"/>
    </source>
</evidence>
<gene>
    <name evidence="7" type="ORF">RN001_009495</name>
</gene>
<comment type="caution">
    <text evidence="7">The sequence shown here is derived from an EMBL/GenBank/DDBJ whole genome shotgun (WGS) entry which is preliminary data.</text>
</comment>
<dbReference type="PANTHER" id="PTHR19957:SF124">
    <property type="entry name" value="SYNTAXIN-8"/>
    <property type="match status" value="1"/>
</dbReference>
<accession>A0AAN7SFN3</accession>
<evidence type="ECO:0000313" key="7">
    <source>
        <dbReference type="EMBL" id="KAK4876989.1"/>
    </source>
</evidence>
<dbReference type="GO" id="GO:0000149">
    <property type="term" value="F:SNARE binding"/>
    <property type="evidence" value="ECO:0007669"/>
    <property type="project" value="TreeGrafter"/>
</dbReference>
<proteinExistence type="predicted"/>
<dbReference type="GO" id="GO:0006906">
    <property type="term" value="P:vesicle fusion"/>
    <property type="evidence" value="ECO:0007669"/>
    <property type="project" value="TreeGrafter"/>
</dbReference>
<dbReference type="GO" id="GO:0031201">
    <property type="term" value="C:SNARE complex"/>
    <property type="evidence" value="ECO:0007669"/>
    <property type="project" value="TreeGrafter"/>
</dbReference>
<keyword evidence="5" id="KW-1133">Transmembrane helix</keyword>
<dbReference type="Proteomes" id="UP001353858">
    <property type="component" value="Unassembled WGS sequence"/>
</dbReference>
<evidence type="ECO:0000313" key="8">
    <source>
        <dbReference type="Proteomes" id="UP001353858"/>
    </source>
</evidence>